<dbReference type="GeneID" id="92099299"/>
<comment type="caution">
    <text evidence="1">The sequence shown here is derived from an EMBL/GenBank/DDBJ whole genome shotgun (WGS) entry which is preliminary data.</text>
</comment>
<accession>A0ABR1SWJ1</accession>
<proteinExistence type="predicted"/>
<evidence type="ECO:0000313" key="1">
    <source>
        <dbReference type="EMBL" id="KAK8038060.1"/>
    </source>
</evidence>
<sequence length="230" mass="25422">MFTRTLRDYYTQPLSPGYESRNGAINLDAPFCSDYMPGSVYIKSPGSTALKHFSQDIVYTFSDQVLQSNLLLNKSTTINSQIRTVTSSNMKILQSFILAYLCGQTTAAVIITARTATVALDGPSPTPLKAERLNTTLQSFSKECDQCLQCIAGGEADNHYCYSKYCEACHEVVKRLDTTLQSLPPVNIQDEACDLCYKCLDDADSEEDVTAVGVCWEKHCEKCSEIEGVK</sequence>
<dbReference type="EMBL" id="JAQQWL010000016">
    <property type="protein sequence ID" value="KAK8038060.1"/>
    <property type="molecule type" value="Genomic_DNA"/>
</dbReference>
<name>A0ABR1SWJ1_9PEZI</name>
<reference evidence="1 2" key="1">
    <citation type="submission" date="2023-01" db="EMBL/GenBank/DDBJ databases">
        <title>Analysis of 21 Apiospora genomes using comparative genomics revels a genus with tremendous synthesis potential of carbohydrate active enzymes and secondary metabolites.</title>
        <authorList>
            <person name="Sorensen T."/>
        </authorList>
    </citation>
    <scope>NUCLEOTIDE SEQUENCE [LARGE SCALE GENOMIC DNA]</scope>
    <source>
        <strain evidence="1 2">CBS 135458</strain>
    </source>
</reference>
<evidence type="ECO:0000313" key="2">
    <source>
        <dbReference type="Proteomes" id="UP001480595"/>
    </source>
</evidence>
<dbReference type="RefSeq" id="XP_066707912.1">
    <property type="nucleotide sequence ID" value="XM_066866236.1"/>
</dbReference>
<keyword evidence="2" id="KW-1185">Reference proteome</keyword>
<organism evidence="1 2">
    <name type="scientific">Apiospora phragmitis</name>
    <dbReference type="NCBI Taxonomy" id="2905665"/>
    <lineage>
        <taxon>Eukaryota</taxon>
        <taxon>Fungi</taxon>
        <taxon>Dikarya</taxon>
        <taxon>Ascomycota</taxon>
        <taxon>Pezizomycotina</taxon>
        <taxon>Sordariomycetes</taxon>
        <taxon>Xylariomycetidae</taxon>
        <taxon>Amphisphaeriales</taxon>
        <taxon>Apiosporaceae</taxon>
        <taxon>Apiospora</taxon>
    </lineage>
</organism>
<dbReference type="Proteomes" id="UP001480595">
    <property type="component" value="Unassembled WGS sequence"/>
</dbReference>
<protein>
    <submittedName>
        <fullName evidence="1">Uncharacterized protein</fullName>
    </submittedName>
</protein>
<gene>
    <name evidence="1" type="ORF">PG994_014827</name>
</gene>